<accession>A0A377ZPS3</accession>
<protein>
    <submittedName>
        <fullName evidence="1">Glucosamine--fructose-6-phosphate aminotransferase</fullName>
    </submittedName>
</protein>
<name>A0A377ZPS3_KLEPN</name>
<evidence type="ECO:0000313" key="2">
    <source>
        <dbReference type="Proteomes" id="UP000255192"/>
    </source>
</evidence>
<dbReference type="AlphaFoldDB" id="A0A377ZPS3"/>
<keyword evidence="1" id="KW-0032">Aminotransferase</keyword>
<evidence type="ECO:0000313" key="1">
    <source>
        <dbReference type="EMBL" id="STU75957.1"/>
    </source>
</evidence>
<gene>
    <name evidence="1" type="ORF">NCTC204_00987</name>
</gene>
<proteinExistence type="predicted"/>
<dbReference type="EMBL" id="UGMD01000002">
    <property type="protein sequence ID" value="STU75957.1"/>
    <property type="molecule type" value="Genomic_DNA"/>
</dbReference>
<dbReference type="GO" id="GO:0008483">
    <property type="term" value="F:transaminase activity"/>
    <property type="evidence" value="ECO:0007669"/>
    <property type="project" value="UniProtKB-KW"/>
</dbReference>
<dbReference type="Gene3D" id="3.40.50.10490">
    <property type="entry name" value="Glucose-6-phosphate isomerase like protein, domain 1"/>
    <property type="match status" value="1"/>
</dbReference>
<reference evidence="1 2" key="1">
    <citation type="submission" date="2018-06" db="EMBL/GenBank/DDBJ databases">
        <authorList>
            <consortium name="Pathogen Informatics"/>
            <person name="Doyle S."/>
        </authorList>
    </citation>
    <scope>NUCLEOTIDE SEQUENCE [LARGE SCALE GENOMIC DNA]</scope>
    <source>
        <strain evidence="1 2">NCTC204</strain>
    </source>
</reference>
<sequence length="76" mass="8997">MPGAGRTRRAFCRKITDHLVVIDPRDYPLNGIDDAFRWIMAPCVVSTLLVDRLAAHFEHYTGHDLNIRRYYRQFDY</sequence>
<keyword evidence="1" id="KW-0808">Transferase</keyword>
<dbReference type="Proteomes" id="UP000255192">
    <property type="component" value="Unassembled WGS sequence"/>
</dbReference>
<organism evidence="1 2">
    <name type="scientific">Klebsiella pneumoniae</name>
    <dbReference type="NCBI Taxonomy" id="573"/>
    <lineage>
        <taxon>Bacteria</taxon>
        <taxon>Pseudomonadati</taxon>
        <taxon>Pseudomonadota</taxon>
        <taxon>Gammaproteobacteria</taxon>
        <taxon>Enterobacterales</taxon>
        <taxon>Enterobacteriaceae</taxon>
        <taxon>Klebsiella/Raoultella group</taxon>
        <taxon>Klebsiella</taxon>
        <taxon>Klebsiella pneumoniae complex</taxon>
    </lineage>
</organism>